<evidence type="ECO:0000313" key="1">
    <source>
        <dbReference type="EMBL" id="MBA0688345.1"/>
    </source>
</evidence>
<name>A0A7J8XM67_GOSAI</name>
<comment type="caution">
    <text evidence="1">The sequence shown here is derived from an EMBL/GenBank/DDBJ whole genome shotgun (WGS) entry which is preliminary data.</text>
</comment>
<gene>
    <name evidence="1" type="ORF">Goari_006143</name>
</gene>
<keyword evidence="2" id="KW-1185">Reference proteome</keyword>
<reference evidence="1 2" key="1">
    <citation type="journal article" date="2019" name="Genome Biol. Evol.">
        <title>Insights into the evolution of the New World diploid cottons (Gossypium, subgenus Houzingenia) based on genome sequencing.</title>
        <authorList>
            <person name="Grover C.E."/>
            <person name="Arick M.A. 2nd"/>
            <person name="Thrash A."/>
            <person name="Conover J.L."/>
            <person name="Sanders W.S."/>
            <person name="Peterson D.G."/>
            <person name="Frelichowski J.E."/>
            <person name="Scheffler J.A."/>
            <person name="Scheffler B.E."/>
            <person name="Wendel J.F."/>
        </authorList>
    </citation>
    <scope>NUCLEOTIDE SEQUENCE [LARGE SCALE GENOMIC DNA]</scope>
    <source>
        <strain evidence="1">185</strain>
        <tissue evidence="1">Leaf</tissue>
    </source>
</reference>
<accession>A0A7J8XM67</accession>
<dbReference type="Proteomes" id="UP000593577">
    <property type="component" value="Unassembled WGS sequence"/>
</dbReference>
<sequence>MTVAESVVKLGLGIDKLGSSKLEERGIRDKDHKEDIDGNGIGDNCGNGKPRFGKKKPNNKMDKLKCLLCNGPHILKKYPKKSALSKKEKLISRALGLGSSILGVKAKKAKSKKNLVECFLCHGLHRLGKCSKKSIIEGDDGANKEPKKLGLSKEKVKAKRGKRSKKKRIKCFFYYGSHELRNYPKQSKSVEVKEKATSELVESSNGLLHEEDMSLSSNLREQVVKKTMKLGPKRLNSSTATELVESLVRFLPKEKVSLALDSEEEIAMQTLKLGSMRLVSIDTSKGLPPMREVGYASNFGKVVMQVGQLTRLNATRKVYSQHYDSVLHSNLLTWQERRDPFEVLEQGGQETVGKAKPIIMN</sequence>
<dbReference type="EMBL" id="JABFAA010000008">
    <property type="protein sequence ID" value="MBA0688345.1"/>
    <property type="molecule type" value="Genomic_DNA"/>
</dbReference>
<organism evidence="1 2">
    <name type="scientific">Gossypium aridum</name>
    <name type="common">American cotton</name>
    <name type="synonym">Erioxylum aridum</name>
    <dbReference type="NCBI Taxonomy" id="34290"/>
    <lineage>
        <taxon>Eukaryota</taxon>
        <taxon>Viridiplantae</taxon>
        <taxon>Streptophyta</taxon>
        <taxon>Embryophyta</taxon>
        <taxon>Tracheophyta</taxon>
        <taxon>Spermatophyta</taxon>
        <taxon>Magnoliopsida</taxon>
        <taxon>eudicotyledons</taxon>
        <taxon>Gunneridae</taxon>
        <taxon>Pentapetalae</taxon>
        <taxon>rosids</taxon>
        <taxon>malvids</taxon>
        <taxon>Malvales</taxon>
        <taxon>Malvaceae</taxon>
        <taxon>Malvoideae</taxon>
        <taxon>Gossypium</taxon>
    </lineage>
</organism>
<evidence type="ECO:0000313" key="2">
    <source>
        <dbReference type="Proteomes" id="UP000593577"/>
    </source>
</evidence>
<proteinExistence type="predicted"/>
<dbReference type="AlphaFoldDB" id="A0A7J8XM67"/>
<protein>
    <submittedName>
        <fullName evidence="1">Uncharacterized protein</fullName>
    </submittedName>
</protein>